<reference evidence="1 2" key="1">
    <citation type="submission" date="2024-03" db="EMBL/GenBank/DDBJ databases">
        <title>Human intestinal bacterial collection.</title>
        <authorList>
            <person name="Pauvert C."/>
            <person name="Hitch T.C.A."/>
            <person name="Clavel T."/>
        </authorList>
    </citation>
    <scope>NUCLEOTIDE SEQUENCE [LARGE SCALE GENOMIC DNA]</scope>
    <source>
        <strain evidence="1 2">CLA-AA-H281</strain>
    </source>
</reference>
<protein>
    <submittedName>
        <fullName evidence="1">Uncharacterized protein</fullName>
    </submittedName>
</protein>
<dbReference type="EMBL" id="JBBMEN010000001">
    <property type="protein sequence ID" value="MEQ2384643.1"/>
    <property type="molecule type" value="Genomic_DNA"/>
</dbReference>
<organism evidence="1 2">
    <name type="scientific">Faecalibacterium intestinale</name>
    <dbReference type="NCBI Taxonomy" id="3133155"/>
    <lineage>
        <taxon>Bacteria</taxon>
        <taxon>Bacillati</taxon>
        <taxon>Bacillota</taxon>
        <taxon>Clostridia</taxon>
        <taxon>Eubacteriales</taxon>
        <taxon>Oscillospiraceae</taxon>
        <taxon>Faecalibacterium</taxon>
    </lineage>
</organism>
<evidence type="ECO:0000313" key="2">
    <source>
        <dbReference type="Proteomes" id="UP001465119"/>
    </source>
</evidence>
<dbReference type="RefSeq" id="WP_349185626.1">
    <property type="nucleotide sequence ID" value="NZ_JBBMEN010000001.1"/>
</dbReference>
<evidence type="ECO:0000313" key="1">
    <source>
        <dbReference type="EMBL" id="MEQ2384643.1"/>
    </source>
</evidence>
<keyword evidence="2" id="KW-1185">Reference proteome</keyword>
<name>A0ABV1BZ93_9FIRM</name>
<comment type="caution">
    <text evidence="1">The sequence shown here is derived from an EMBL/GenBank/DDBJ whole genome shotgun (WGS) entry which is preliminary data.</text>
</comment>
<gene>
    <name evidence="1" type="ORF">WMO20_01615</name>
</gene>
<proteinExistence type="predicted"/>
<dbReference type="Proteomes" id="UP001465119">
    <property type="component" value="Unassembled WGS sequence"/>
</dbReference>
<accession>A0ABV1BZ93</accession>
<sequence length="518" mass="58634">MASLTHVCVWSSKGWTHITPEEVARSHPGGSVSARSGLFMCELCGQYVRFVDGDIQTPHFRHSAYEESKDCPERTFGPGGNYTYVAGEHELPIRIVNITSTGFSFELGLVAVPRELLKKQMRKELTIVPSNKSMTPFVYSYERLNKDVLTYVPIGDCPSEKYTVISSDEIERTYWPRITNGVRESGAIFDAESGKMLPDDADVIVGKEYYLLSRGRLYNIYNGVSIRQLLKRNISWSTWYLLQVTATDLTESAAKFFLNYHCRLTSQPISIQPIWPVYVQSPYVIQNSGETTWFLVQGQGETTTKTYPAATMLYYPSDGGKVCSIEVNERQQLISTGRAKVLEYTYLWKKPLNERAEQPKVTISDIDGNPVPSGLQNNIPQNHIIRVTAPFDGTIRLEKNGFVIEQISLKAEISIELDAIQYGVRVLILQGLDIVWSAEYKKENSEVLSSDDTVNFQNLVHAHGRKIPVSHTLGATVGLLKNYPKTRKWVSEKIRSGYMEEDALAYYKNFIVMLKSKR</sequence>